<reference evidence="4" key="1">
    <citation type="submission" date="2023-06" db="EMBL/GenBank/DDBJ databases">
        <title>Genome-scale phylogeny and comparative genomics of the fungal order Sordariales.</title>
        <authorList>
            <consortium name="Lawrence Berkeley National Laboratory"/>
            <person name="Hensen N."/>
            <person name="Bonometti L."/>
            <person name="Westerberg I."/>
            <person name="Brannstrom I.O."/>
            <person name="Guillou S."/>
            <person name="Cros-Aarteil S."/>
            <person name="Calhoun S."/>
            <person name="Haridas S."/>
            <person name="Kuo A."/>
            <person name="Mondo S."/>
            <person name="Pangilinan J."/>
            <person name="Riley R."/>
            <person name="Labutti K."/>
            <person name="Andreopoulos B."/>
            <person name="Lipzen A."/>
            <person name="Chen C."/>
            <person name="Yanf M."/>
            <person name="Daum C."/>
            <person name="Ng V."/>
            <person name="Clum A."/>
            <person name="Steindorff A."/>
            <person name="Ohm R."/>
            <person name="Martin F."/>
            <person name="Silar P."/>
            <person name="Natvig D."/>
            <person name="Lalanne C."/>
            <person name="Gautier V."/>
            <person name="Ament-Velasquez S.L."/>
            <person name="Kruys A."/>
            <person name="Hutchinson M.I."/>
            <person name="Powell A.J."/>
            <person name="Barry K."/>
            <person name="Miller A.N."/>
            <person name="Grigoriev I.V."/>
            <person name="Debuchy R."/>
            <person name="Gladieux P."/>
            <person name="Thoren M.H."/>
            <person name="Johannesson H."/>
        </authorList>
    </citation>
    <scope>NUCLEOTIDE SEQUENCE</scope>
    <source>
        <strain evidence="4">8032-3</strain>
    </source>
</reference>
<evidence type="ECO:0000256" key="2">
    <source>
        <dbReference type="ARBA" id="ARBA00022857"/>
    </source>
</evidence>
<dbReference type="InterPro" id="IPR057571">
    <property type="entry name" value="SDR_PhqE-like"/>
</dbReference>
<dbReference type="RefSeq" id="XP_060277882.1">
    <property type="nucleotide sequence ID" value="XM_060429413.1"/>
</dbReference>
<dbReference type="Gene3D" id="3.40.50.720">
    <property type="entry name" value="NAD(P)-binding Rossmann-like Domain"/>
    <property type="match status" value="1"/>
</dbReference>
<dbReference type="InterPro" id="IPR002347">
    <property type="entry name" value="SDR_fam"/>
</dbReference>
<evidence type="ECO:0000256" key="1">
    <source>
        <dbReference type="ARBA" id="ARBA00006484"/>
    </source>
</evidence>
<dbReference type="GeneID" id="85312600"/>
<dbReference type="PANTHER" id="PTHR43477:SF1">
    <property type="entry name" value="DIHYDROANTICAPSIN 7-DEHYDROGENASE"/>
    <property type="match status" value="1"/>
</dbReference>
<keyword evidence="3" id="KW-0560">Oxidoreductase</keyword>
<protein>
    <submittedName>
        <fullName evidence="4">NAD(P)-binding protein</fullName>
    </submittedName>
</protein>
<comment type="caution">
    <text evidence="4">The sequence shown here is derived from an EMBL/GenBank/DDBJ whole genome shotgun (WGS) entry which is preliminary data.</text>
</comment>
<evidence type="ECO:0000313" key="5">
    <source>
        <dbReference type="Proteomes" id="UP001244011"/>
    </source>
</evidence>
<sequence>MSAPTGKYLSKLANKRVLVLGGTSGIGFGVAEAALEHGAEVIVSNSNQPRLDAALARLRTAYPDAKIRGYTCDLSDAANVEANVDSLLSRAAADGTKIHHVAFTAGDSLPDLNLANATVASINAAMAVRFAGAVILAKLLPRYMDLDPANSLTLTGGTNTDKPSAGWSVLAGIGGAVEALSRGLAVDLKPVRVNLVSPGAVKTELFERFDTEMGGQLEAAYKAHTTTGEIGRPGDVAEAYIYLMKDRFASGAIVNTNGGRLLA</sequence>
<dbReference type="SUPFAM" id="SSF51735">
    <property type="entry name" value="NAD(P)-binding Rossmann-fold domains"/>
    <property type="match status" value="1"/>
</dbReference>
<gene>
    <name evidence="4" type="ORF">QBC33DRAFT_553468</name>
</gene>
<dbReference type="InterPro" id="IPR036291">
    <property type="entry name" value="NAD(P)-bd_dom_sf"/>
</dbReference>
<evidence type="ECO:0000313" key="4">
    <source>
        <dbReference type="EMBL" id="KAK1761669.1"/>
    </source>
</evidence>
<dbReference type="EMBL" id="MU839057">
    <property type="protein sequence ID" value="KAK1761669.1"/>
    <property type="molecule type" value="Genomic_DNA"/>
</dbReference>
<dbReference type="InterPro" id="IPR051122">
    <property type="entry name" value="SDR_DHRS6-like"/>
</dbReference>
<organism evidence="4 5">
    <name type="scientific">Phialemonium atrogriseum</name>
    <dbReference type="NCBI Taxonomy" id="1093897"/>
    <lineage>
        <taxon>Eukaryota</taxon>
        <taxon>Fungi</taxon>
        <taxon>Dikarya</taxon>
        <taxon>Ascomycota</taxon>
        <taxon>Pezizomycotina</taxon>
        <taxon>Sordariomycetes</taxon>
        <taxon>Sordariomycetidae</taxon>
        <taxon>Cephalothecales</taxon>
        <taxon>Cephalothecaceae</taxon>
        <taxon>Phialemonium</taxon>
    </lineage>
</organism>
<dbReference type="PANTHER" id="PTHR43477">
    <property type="entry name" value="DIHYDROANTICAPSIN 7-DEHYDROGENASE"/>
    <property type="match status" value="1"/>
</dbReference>
<keyword evidence="2" id="KW-0521">NADP</keyword>
<evidence type="ECO:0000256" key="3">
    <source>
        <dbReference type="ARBA" id="ARBA00023002"/>
    </source>
</evidence>
<comment type="similarity">
    <text evidence="1">Belongs to the short-chain dehydrogenases/reductases (SDR) family.</text>
</comment>
<keyword evidence="5" id="KW-1185">Reference proteome</keyword>
<dbReference type="AlphaFoldDB" id="A0AAJ0FH17"/>
<dbReference type="Proteomes" id="UP001244011">
    <property type="component" value="Unassembled WGS sequence"/>
</dbReference>
<proteinExistence type="inferred from homology"/>
<dbReference type="PRINTS" id="PR00081">
    <property type="entry name" value="GDHRDH"/>
</dbReference>
<accession>A0AAJ0FH17</accession>
<dbReference type="CDD" id="cd05233">
    <property type="entry name" value="SDR_c"/>
    <property type="match status" value="1"/>
</dbReference>
<dbReference type="GO" id="GO:0016491">
    <property type="term" value="F:oxidoreductase activity"/>
    <property type="evidence" value="ECO:0007669"/>
    <property type="project" value="UniProtKB-KW"/>
</dbReference>
<name>A0AAJ0FH17_9PEZI</name>
<dbReference type="Pfam" id="PF23441">
    <property type="entry name" value="SDR"/>
    <property type="match status" value="1"/>
</dbReference>